<dbReference type="PANTHER" id="PTHR47331">
    <property type="entry name" value="PHD-TYPE DOMAIN-CONTAINING PROTEIN"/>
    <property type="match status" value="1"/>
</dbReference>
<dbReference type="SUPFAM" id="SSF56672">
    <property type="entry name" value="DNA/RNA polymerases"/>
    <property type="match status" value="1"/>
</dbReference>
<dbReference type="PROSITE" id="PS50158">
    <property type="entry name" value="ZF_CCHC"/>
    <property type="match status" value="1"/>
</dbReference>
<keyword evidence="1" id="KW-0863">Zinc-finger</keyword>
<feature type="domain" description="CCHC-type" evidence="3">
    <location>
        <begin position="399"/>
        <end position="414"/>
    </location>
</feature>
<evidence type="ECO:0000256" key="2">
    <source>
        <dbReference type="SAM" id="MobiDB-lite"/>
    </source>
</evidence>
<dbReference type="InterPro" id="IPR001878">
    <property type="entry name" value="Znf_CCHC"/>
</dbReference>
<dbReference type="GO" id="GO:0008270">
    <property type="term" value="F:zinc ion binding"/>
    <property type="evidence" value="ECO:0007669"/>
    <property type="project" value="UniProtKB-KW"/>
</dbReference>
<accession>A0A914Q4Q4</accession>
<organism evidence="4 5">
    <name type="scientific">Panagrolaimus davidi</name>
    <dbReference type="NCBI Taxonomy" id="227884"/>
    <lineage>
        <taxon>Eukaryota</taxon>
        <taxon>Metazoa</taxon>
        <taxon>Ecdysozoa</taxon>
        <taxon>Nematoda</taxon>
        <taxon>Chromadorea</taxon>
        <taxon>Rhabditida</taxon>
        <taxon>Tylenchina</taxon>
        <taxon>Panagrolaimomorpha</taxon>
        <taxon>Panagrolaimoidea</taxon>
        <taxon>Panagrolaimidae</taxon>
        <taxon>Panagrolaimus</taxon>
    </lineage>
</organism>
<feature type="compositionally biased region" description="Low complexity" evidence="2">
    <location>
        <begin position="442"/>
        <end position="503"/>
    </location>
</feature>
<dbReference type="PANTHER" id="PTHR47331:SF1">
    <property type="entry name" value="GAG-LIKE PROTEIN"/>
    <property type="match status" value="1"/>
</dbReference>
<dbReference type="GO" id="GO:0003676">
    <property type="term" value="F:nucleic acid binding"/>
    <property type="evidence" value="ECO:0007669"/>
    <property type="project" value="InterPro"/>
</dbReference>
<dbReference type="SMART" id="SM00343">
    <property type="entry name" value="ZnF_C2HC"/>
    <property type="match status" value="3"/>
</dbReference>
<dbReference type="InterPro" id="IPR008737">
    <property type="entry name" value="DUF1758"/>
</dbReference>
<feature type="region of interest" description="Disordered" evidence="2">
    <location>
        <begin position="430"/>
        <end position="503"/>
    </location>
</feature>
<dbReference type="Proteomes" id="UP000887578">
    <property type="component" value="Unplaced"/>
</dbReference>
<dbReference type="Pfam" id="PF05585">
    <property type="entry name" value="DUF1758"/>
    <property type="match status" value="1"/>
</dbReference>
<feature type="region of interest" description="Disordered" evidence="2">
    <location>
        <begin position="529"/>
        <end position="554"/>
    </location>
</feature>
<evidence type="ECO:0000313" key="4">
    <source>
        <dbReference type="Proteomes" id="UP000887578"/>
    </source>
</evidence>
<name>A0A914Q4Q4_9BILA</name>
<feature type="region of interest" description="Disordered" evidence="2">
    <location>
        <begin position="116"/>
        <end position="144"/>
    </location>
</feature>
<keyword evidence="1" id="KW-0862">Zinc</keyword>
<evidence type="ECO:0000259" key="3">
    <source>
        <dbReference type="PROSITE" id="PS50158"/>
    </source>
</evidence>
<feature type="compositionally biased region" description="Acidic residues" evidence="2">
    <location>
        <begin position="116"/>
        <end position="125"/>
    </location>
</feature>
<keyword evidence="4" id="KW-1185">Reference proteome</keyword>
<evidence type="ECO:0000313" key="5">
    <source>
        <dbReference type="WBParaSite" id="PDA_v2.g22162.t1"/>
    </source>
</evidence>
<proteinExistence type="predicted"/>
<keyword evidence="1" id="KW-0479">Metal-binding</keyword>
<evidence type="ECO:0000256" key="1">
    <source>
        <dbReference type="PROSITE-ProRule" id="PRU00047"/>
    </source>
</evidence>
<reference evidence="5" key="1">
    <citation type="submission" date="2022-11" db="UniProtKB">
        <authorList>
            <consortium name="WormBaseParasite"/>
        </authorList>
    </citation>
    <scope>IDENTIFICATION</scope>
</reference>
<dbReference type="InterPro" id="IPR043502">
    <property type="entry name" value="DNA/RNA_pol_sf"/>
</dbReference>
<protein>
    <submittedName>
        <fullName evidence="5">CCHC-type domain-containing protein</fullName>
    </submittedName>
</protein>
<dbReference type="Pfam" id="PF03564">
    <property type="entry name" value="DUF1759"/>
    <property type="match status" value="1"/>
</dbReference>
<dbReference type="AlphaFoldDB" id="A0A914Q4Q4"/>
<dbReference type="InterPro" id="IPR005312">
    <property type="entry name" value="DUF1759"/>
</dbReference>
<dbReference type="WBParaSite" id="PDA_v2.g22162.t1">
    <property type="protein sequence ID" value="PDA_v2.g22162.t1"/>
    <property type="gene ID" value="PDA_v2.g22162"/>
</dbReference>
<sequence length="958" mass="110154">MSGPIRRKLGPMVARLKRYIDTAEQEVAPVDATGEVEEKELRRLMKESLNKLTSCSTQVNAEMNKWTDYISRLPQTERITEEKTYETFDDTTNLSEYLDKSTELIDTLKALLAELDDNSDEEDDESTKTDSNQTADTKALAKEDSTTTTYKIRQDIIKLPSIEIKNFNGNHLEFDAFKEAFDAVIDSQPLPPVVKLNYLMNYLEGPAKRSVEGYRIIGSNYDTVRQELSKRFGKMDEIKASLHAELDNLKPAPEGNVHALRNVIESINRVIRQMEAHGEIIDHPHIYTAIMKKIPKSTLKLLLEEKAKSKEWNYSRINEELERIVSLQEAVDRAYAENHAQQLDTQSSQYTTPRATVMSINRAPKTPCSFCNRSHWSQECRTYPAGQSRENRIRELGYCYKCLQTGHYSNKCTKRMVCRLCNRAHHTATCRQDPNYNRNQRRTSQPQQQYQQNRQTPYHQQNRSQNQGQQRQRSNSWSNPSSQQDNRAPQQQQQRQNQQRNQRYVNQKIDQPNIPASLQPRQVHFAHQDEEEISPATGSNRIPLGPARETESNAFSTNSTDHQAMMLTMNLAVYDPARPEEKLNLLAFFDTGSDYSYISSEAMAQLAVPLSDPKTLSLFTFGQQTPQLVETEKCHIGVTTPEGEIELKLRTMPYLTHQIKTVVMDGEKPVVTQVQPQLLIGNDYFWEIISGNPKQLENGFFELDTIFGPLLCGKREKAAVEKFERTITTITTEETEDPDIKQFWSLEGIGITEEEANSDDQTAINFFKQTVQQKDDGRYVVRWPLKEEISTLPHNYNTAFRRLQQTLHRLKKATDPSLIEKYNKTLLDQLKMGITEDVTESTPNGPLHYLPHLPILTPDKTTTKLRVVFDASAKTSNGKCLNDYLLRGPILLPDICGNLLRFRIPKIAIVADVEKAFLQVEIHPDDRDLTRFLWVKDPTKPLTEDNLRVLRYLRVKFC</sequence>